<dbReference type="CDD" id="cd14014">
    <property type="entry name" value="STKc_PknB_like"/>
    <property type="match status" value="1"/>
</dbReference>
<dbReference type="GO" id="GO:0034045">
    <property type="term" value="C:phagophore assembly site membrane"/>
    <property type="evidence" value="ECO:0007669"/>
    <property type="project" value="TreeGrafter"/>
</dbReference>
<dbReference type="Proteomes" id="UP001056716">
    <property type="component" value="Plasmid unnamed"/>
</dbReference>
<dbReference type="GO" id="GO:0005524">
    <property type="term" value="F:ATP binding"/>
    <property type="evidence" value="ECO:0007669"/>
    <property type="project" value="UniProtKB-UniRule"/>
</dbReference>
<name>A0AAE9LU89_9GAMM</name>
<evidence type="ECO:0000256" key="4">
    <source>
        <dbReference type="ARBA" id="ARBA00022840"/>
    </source>
</evidence>
<keyword evidence="4 5" id="KW-0067">ATP-binding</keyword>
<reference evidence="7" key="1">
    <citation type="submission" date="2022-06" db="EMBL/GenBank/DDBJ databases">
        <title>Isolation, identification and characterization of iprodione-degrading strains in Lhasa, Tibet.</title>
        <authorList>
            <person name="Pan H."/>
        </authorList>
    </citation>
    <scope>NUCLEOTIDE SEQUENCE</scope>
    <source>
        <strain evidence="7">Y-23</strain>
        <plasmid evidence="7">unnamed</plasmid>
    </source>
</reference>
<dbReference type="InterPro" id="IPR045269">
    <property type="entry name" value="Atg1-like"/>
</dbReference>
<keyword evidence="3 7" id="KW-0418">Kinase</keyword>
<keyword evidence="2 5" id="KW-0547">Nucleotide-binding</keyword>
<evidence type="ECO:0000256" key="2">
    <source>
        <dbReference type="ARBA" id="ARBA00022741"/>
    </source>
</evidence>
<dbReference type="GO" id="GO:0004674">
    <property type="term" value="F:protein serine/threonine kinase activity"/>
    <property type="evidence" value="ECO:0007669"/>
    <property type="project" value="UniProtKB-KW"/>
</dbReference>
<dbReference type="PANTHER" id="PTHR24348">
    <property type="entry name" value="SERINE/THREONINE-PROTEIN KINASE UNC-51-RELATED"/>
    <property type="match status" value="1"/>
</dbReference>
<evidence type="ECO:0000259" key="6">
    <source>
        <dbReference type="PROSITE" id="PS50011"/>
    </source>
</evidence>
<dbReference type="Gene3D" id="1.10.510.10">
    <property type="entry name" value="Transferase(Phosphotransferase) domain 1"/>
    <property type="match status" value="1"/>
</dbReference>
<accession>A0AAE9LU89</accession>
<evidence type="ECO:0000313" key="7">
    <source>
        <dbReference type="EMBL" id="USE84914.1"/>
    </source>
</evidence>
<dbReference type="SUPFAM" id="SSF56112">
    <property type="entry name" value="Protein kinase-like (PK-like)"/>
    <property type="match status" value="1"/>
</dbReference>
<dbReference type="SMART" id="SM00220">
    <property type="entry name" value="S_TKc"/>
    <property type="match status" value="1"/>
</dbReference>
<evidence type="ECO:0000313" key="8">
    <source>
        <dbReference type="Proteomes" id="UP001056716"/>
    </source>
</evidence>
<dbReference type="RefSeq" id="WP_252223968.1">
    <property type="nucleotide sequence ID" value="NZ_CP098733.1"/>
</dbReference>
<gene>
    <name evidence="7" type="ORF">M5E07_16295</name>
</gene>
<dbReference type="EMBL" id="CP098733">
    <property type="protein sequence ID" value="USE84914.1"/>
    <property type="molecule type" value="Genomic_DNA"/>
</dbReference>
<keyword evidence="1" id="KW-0808">Transferase</keyword>
<geneLocation type="plasmid" evidence="7 8">
    <name>unnamed</name>
</geneLocation>
<feature type="binding site" evidence="5">
    <location>
        <position position="32"/>
    </location>
    <ligand>
        <name>ATP</name>
        <dbReference type="ChEBI" id="CHEBI:30616"/>
    </ligand>
</feature>
<dbReference type="PROSITE" id="PS00107">
    <property type="entry name" value="PROTEIN_KINASE_ATP"/>
    <property type="match status" value="1"/>
</dbReference>
<dbReference type="AlphaFoldDB" id="A0AAE9LU89"/>
<feature type="domain" description="Protein kinase" evidence="6">
    <location>
        <begin position="4"/>
        <end position="273"/>
    </location>
</feature>
<protein>
    <submittedName>
        <fullName evidence="7">Serine/threonine protein kinase</fullName>
    </submittedName>
</protein>
<evidence type="ECO:0000256" key="1">
    <source>
        <dbReference type="ARBA" id="ARBA00022679"/>
    </source>
</evidence>
<evidence type="ECO:0000256" key="5">
    <source>
        <dbReference type="PROSITE-ProRule" id="PRU10141"/>
    </source>
</evidence>
<sequence length="443" mass="50070">MCSYQVIKQLGQGGFAIVSLIQFSDGTFAARKEFHPNQGQVLSQQEIEHIKDRFKREVITLTEIDHPNVVKVLRSEIHLDPPAYIMPVADSTLGDDLAFVKAQPLSIRIKILMDIFAGLEAIHDLSIYHRDLKPQNILKFGNDYAISDFGLISLDKSQVSVLTQTGMYMGSDRYTAPEITSELKFSSRASDIYSVGCILHDLTTTGSGARVPCNQIKDPTNPYEGILQICTRSEKNDRFQSVKDLREAVISIVMNESEQPVVGSNQEKILSILKSQNVYDLTFVNDFINLLETNPLSDSQNILINLDSEILEKLVKINDTNMVSRLCGIYAKWIYSYSFDFAMCDVLASRLDSFWIINDPEVRSNVLLGLLIMGASHNRWYVEQKFVSRIKNCDDNTARRFVLESAVRRREVISAINHLPKSINFNRSELPPLIQQGFAKHGI</sequence>
<dbReference type="PROSITE" id="PS50011">
    <property type="entry name" value="PROTEIN_KINASE_DOM"/>
    <property type="match status" value="1"/>
</dbReference>
<keyword evidence="7" id="KW-0614">Plasmid</keyword>
<organism evidence="7 8">
    <name type="scientific">Acinetobacter tibetensis</name>
    <dbReference type="NCBI Taxonomy" id="2943497"/>
    <lineage>
        <taxon>Bacteria</taxon>
        <taxon>Pseudomonadati</taxon>
        <taxon>Pseudomonadota</taxon>
        <taxon>Gammaproteobacteria</taxon>
        <taxon>Moraxellales</taxon>
        <taxon>Moraxellaceae</taxon>
        <taxon>Acinetobacter</taxon>
    </lineage>
</organism>
<keyword evidence="8" id="KW-1185">Reference proteome</keyword>
<dbReference type="GO" id="GO:0005776">
    <property type="term" value="C:autophagosome"/>
    <property type="evidence" value="ECO:0007669"/>
    <property type="project" value="TreeGrafter"/>
</dbReference>
<proteinExistence type="predicted"/>
<keyword evidence="7" id="KW-0723">Serine/threonine-protein kinase</keyword>
<dbReference type="GO" id="GO:0005829">
    <property type="term" value="C:cytosol"/>
    <property type="evidence" value="ECO:0007669"/>
    <property type="project" value="TreeGrafter"/>
</dbReference>
<dbReference type="InterPro" id="IPR000719">
    <property type="entry name" value="Prot_kinase_dom"/>
</dbReference>
<dbReference type="GO" id="GO:0042594">
    <property type="term" value="P:response to starvation"/>
    <property type="evidence" value="ECO:0007669"/>
    <property type="project" value="TreeGrafter"/>
</dbReference>
<dbReference type="KEGG" id="atz:M5E07_16295"/>
<dbReference type="Pfam" id="PF00069">
    <property type="entry name" value="Pkinase"/>
    <property type="match status" value="1"/>
</dbReference>
<evidence type="ECO:0000256" key="3">
    <source>
        <dbReference type="ARBA" id="ARBA00022777"/>
    </source>
</evidence>
<dbReference type="InterPro" id="IPR011009">
    <property type="entry name" value="Kinase-like_dom_sf"/>
</dbReference>
<dbReference type="InterPro" id="IPR017441">
    <property type="entry name" value="Protein_kinase_ATP_BS"/>
</dbReference>
<dbReference type="PANTHER" id="PTHR24348:SF22">
    <property type="entry name" value="NON-SPECIFIC SERINE_THREONINE PROTEIN KINASE"/>
    <property type="match status" value="1"/>
</dbReference>